<dbReference type="Proteomes" id="UP000003980">
    <property type="component" value="Unassembled WGS sequence"/>
</dbReference>
<accession>H2C5N4</accession>
<gene>
    <name evidence="2" type="ORF">MetMK1DRAFT_00018570</name>
</gene>
<evidence type="ECO:0000313" key="3">
    <source>
        <dbReference type="Proteomes" id="UP000003980"/>
    </source>
</evidence>
<dbReference type="AlphaFoldDB" id="H2C5N4"/>
<sequence>MKWGVRIGEVVAIVLIAGALSLGFLGGNPNAQVPSYPALTLVNHYTGLSWTVYSSYRGVADGSPFIFLQGFGSNPISYVNMTDQGGDMLSILQVKFPSQQSALNYLESTSSSSPSLVNGVWVSTYSLGQVEIVYLVSGDNYVQISYVGSSGALPSLSSMVTLATQLVQ</sequence>
<proteinExistence type="predicted"/>
<keyword evidence="1" id="KW-1133">Transmembrane helix</keyword>
<reference evidence="2 3" key="1">
    <citation type="submission" date="2012-01" db="EMBL/GenBank/DDBJ databases">
        <title>Improved High-Quality Draft sequence of Metallosphaera yellowstonensis MK1.</title>
        <authorList>
            <consortium name="US DOE Joint Genome Institute"/>
            <person name="Lucas S."/>
            <person name="Han J."/>
            <person name="Cheng J.-F."/>
            <person name="Goodwin L."/>
            <person name="Pitluck S."/>
            <person name="Peters L."/>
            <person name="Teshima H."/>
            <person name="Detter J.C."/>
            <person name="Han C."/>
            <person name="Tapia R."/>
            <person name="Land M."/>
            <person name="Hauser L."/>
            <person name="Kyrpides N."/>
            <person name="Kozubal M."/>
            <person name="Macur R.E."/>
            <person name="Jay Z."/>
            <person name="Inskeep W."/>
            <person name="Woyke T."/>
        </authorList>
    </citation>
    <scope>NUCLEOTIDE SEQUENCE [LARGE SCALE GENOMIC DNA]</scope>
    <source>
        <strain evidence="2 3">MK1</strain>
    </source>
</reference>
<keyword evidence="1" id="KW-0472">Membrane</keyword>
<dbReference type="HOGENOM" id="CLU_1590914_0_0_2"/>
<organism evidence="2 3">
    <name type="scientific">Metallosphaera yellowstonensis MK1</name>
    <dbReference type="NCBI Taxonomy" id="671065"/>
    <lineage>
        <taxon>Archaea</taxon>
        <taxon>Thermoproteota</taxon>
        <taxon>Thermoprotei</taxon>
        <taxon>Sulfolobales</taxon>
        <taxon>Sulfolobaceae</taxon>
        <taxon>Metallosphaera</taxon>
    </lineage>
</organism>
<feature type="transmembrane region" description="Helical" evidence="1">
    <location>
        <begin position="7"/>
        <end position="27"/>
    </location>
</feature>
<dbReference type="EMBL" id="JH597768">
    <property type="protein sequence ID" value="EHP69111.1"/>
    <property type="molecule type" value="Genomic_DNA"/>
</dbReference>
<dbReference type="RefSeq" id="WP_009072801.1">
    <property type="nucleotide sequence ID" value="NZ_JH597768.1"/>
</dbReference>
<keyword evidence="1" id="KW-0812">Transmembrane</keyword>
<dbReference type="OrthoDB" id="33796at2157"/>
<name>H2C5N4_9CREN</name>
<keyword evidence="3" id="KW-1185">Reference proteome</keyword>
<evidence type="ECO:0000256" key="1">
    <source>
        <dbReference type="SAM" id="Phobius"/>
    </source>
</evidence>
<dbReference type="eggNOG" id="arCOG07230">
    <property type="taxonomic scope" value="Archaea"/>
</dbReference>
<protein>
    <submittedName>
        <fullName evidence="2">Uncharacterized protein</fullName>
    </submittedName>
</protein>
<evidence type="ECO:0000313" key="2">
    <source>
        <dbReference type="EMBL" id="EHP69111.1"/>
    </source>
</evidence>